<protein>
    <recommendedName>
        <fullName evidence="4">G-protein coupled receptors family 1 profile domain-containing protein</fullName>
    </recommendedName>
</protein>
<keyword evidence="1" id="KW-0812">Transmembrane</keyword>
<reference evidence="2 3" key="1">
    <citation type="submission" date="2016-07" db="EMBL/GenBank/DDBJ databases">
        <title>Pervasive Adenine N6-methylation of Active Genes in Fungi.</title>
        <authorList>
            <consortium name="DOE Joint Genome Institute"/>
            <person name="Mondo S.J."/>
            <person name="Dannebaum R.O."/>
            <person name="Kuo R.C."/>
            <person name="Labutti K."/>
            <person name="Haridas S."/>
            <person name="Kuo A."/>
            <person name="Salamov A."/>
            <person name="Ahrendt S.R."/>
            <person name="Lipzen A."/>
            <person name="Sullivan W."/>
            <person name="Andreopoulos W.B."/>
            <person name="Clum A."/>
            <person name="Lindquist E."/>
            <person name="Daum C."/>
            <person name="Ramamoorthy G.K."/>
            <person name="Gryganskyi A."/>
            <person name="Culley D."/>
            <person name="Magnuson J.K."/>
            <person name="James T.Y."/>
            <person name="O'Malley M.A."/>
            <person name="Stajich J.E."/>
            <person name="Spatafora J.W."/>
            <person name="Visel A."/>
            <person name="Grigoriev I.V."/>
        </authorList>
    </citation>
    <scope>NUCLEOTIDE SEQUENCE [LARGE SCALE GENOMIC DNA]</scope>
    <source>
        <strain evidence="2 3">JEL800</strain>
    </source>
</reference>
<dbReference type="OrthoDB" id="2124403at2759"/>
<feature type="transmembrane region" description="Helical" evidence="1">
    <location>
        <begin position="118"/>
        <end position="136"/>
    </location>
</feature>
<dbReference type="Gene3D" id="1.20.1070.10">
    <property type="entry name" value="Rhodopsin 7-helix transmembrane proteins"/>
    <property type="match status" value="1"/>
</dbReference>
<feature type="transmembrane region" description="Helical" evidence="1">
    <location>
        <begin position="213"/>
        <end position="238"/>
    </location>
</feature>
<organism evidence="2 3">
    <name type="scientific">Rhizoclosmatium globosum</name>
    <dbReference type="NCBI Taxonomy" id="329046"/>
    <lineage>
        <taxon>Eukaryota</taxon>
        <taxon>Fungi</taxon>
        <taxon>Fungi incertae sedis</taxon>
        <taxon>Chytridiomycota</taxon>
        <taxon>Chytridiomycota incertae sedis</taxon>
        <taxon>Chytridiomycetes</taxon>
        <taxon>Chytridiales</taxon>
        <taxon>Chytriomycetaceae</taxon>
        <taxon>Rhizoclosmatium</taxon>
    </lineage>
</organism>
<keyword evidence="3" id="KW-1185">Reference proteome</keyword>
<proteinExistence type="predicted"/>
<evidence type="ECO:0008006" key="4">
    <source>
        <dbReference type="Google" id="ProtNLM"/>
    </source>
</evidence>
<feature type="transmembrane region" description="Helical" evidence="1">
    <location>
        <begin position="48"/>
        <end position="71"/>
    </location>
</feature>
<comment type="caution">
    <text evidence="2">The sequence shown here is derived from an EMBL/GenBank/DDBJ whole genome shotgun (WGS) entry which is preliminary data.</text>
</comment>
<gene>
    <name evidence="2" type="ORF">BCR33DRAFT_719388</name>
</gene>
<feature type="transmembrane region" description="Helical" evidence="1">
    <location>
        <begin position="12"/>
        <end position="36"/>
    </location>
</feature>
<dbReference type="SUPFAM" id="SSF81321">
    <property type="entry name" value="Family A G protein-coupled receptor-like"/>
    <property type="match status" value="1"/>
</dbReference>
<dbReference type="AlphaFoldDB" id="A0A1Y2C053"/>
<accession>A0A1Y2C053</accession>
<name>A0A1Y2C053_9FUNG</name>
<keyword evidence="1" id="KW-1133">Transmembrane helix</keyword>
<evidence type="ECO:0000313" key="3">
    <source>
        <dbReference type="Proteomes" id="UP000193642"/>
    </source>
</evidence>
<feature type="transmembrane region" description="Helical" evidence="1">
    <location>
        <begin position="250"/>
        <end position="273"/>
    </location>
</feature>
<evidence type="ECO:0000256" key="1">
    <source>
        <dbReference type="SAM" id="Phobius"/>
    </source>
</evidence>
<sequence>MDTQTVSNIIQWSVTFPIGVCGIILNLFLLVIVILNRKTLLSSRIDQIYTLLLTLCLTWSTLSSTKLLVWGTGYGTVLNQLNAAGSSLPVCTIIGANCLLAMERYAIVRDAAWVKMRWLFLGVIVLTTGVFGAMVFSFATSPCSNGIYPDYMLQRWVWVVSAAVGFLGGFPIIVVSYSLAYVHMRQQLDKAAANHHVNVIRMAVQRKVLRNSIIMSIGVIGCYLPAWLVIALVAGGAFQGDLTVTVVTQLAFAMMLGDVLLTPCLVLHFSMALRTAVLRTFGRRLEEDEEFVML</sequence>
<keyword evidence="1" id="KW-0472">Membrane</keyword>
<feature type="transmembrane region" description="Helical" evidence="1">
    <location>
        <begin position="156"/>
        <end position="180"/>
    </location>
</feature>
<dbReference type="EMBL" id="MCGO01000035">
    <property type="protein sequence ID" value="ORY40390.1"/>
    <property type="molecule type" value="Genomic_DNA"/>
</dbReference>
<feature type="transmembrane region" description="Helical" evidence="1">
    <location>
        <begin position="83"/>
        <end position="106"/>
    </location>
</feature>
<dbReference type="Proteomes" id="UP000193642">
    <property type="component" value="Unassembled WGS sequence"/>
</dbReference>
<evidence type="ECO:0000313" key="2">
    <source>
        <dbReference type="EMBL" id="ORY40390.1"/>
    </source>
</evidence>